<name>A0A1Y2D4E2_9FUNG</name>
<keyword evidence="5" id="KW-0472">Membrane</keyword>
<gene>
    <name evidence="6" type="ORF">LY90DRAFT_310206</name>
</gene>
<evidence type="ECO:0000256" key="1">
    <source>
        <dbReference type="ARBA" id="ARBA00004141"/>
    </source>
</evidence>
<dbReference type="EMBL" id="MCOG01000088">
    <property type="protein sequence ID" value="ORY54143.1"/>
    <property type="molecule type" value="Genomic_DNA"/>
</dbReference>
<dbReference type="InterPro" id="IPR004932">
    <property type="entry name" value="Rer1"/>
</dbReference>
<dbReference type="Pfam" id="PF03248">
    <property type="entry name" value="Rer1"/>
    <property type="match status" value="1"/>
</dbReference>
<keyword evidence="3" id="KW-0812">Transmembrane</keyword>
<keyword evidence="7" id="KW-1185">Reference proteome</keyword>
<comment type="subcellular location">
    <subcellularLocation>
        <location evidence="1">Membrane</location>
        <topology evidence="1">Multi-pass membrane protein</topology>
    </subcellularLocation>
</comment>
<dbReference type="PANTHER" id="PTHR10743">
    <property type="entry name" value="PROTEIN RER1"/>
    <property type="match status" value="1"/>
</dbReference>
<reference evidence="6 7" key="1">
    <citation type="submission" date="2016-08" db="EMBL/GenBank/DDBJ databases">
        <title>A Parts List for Fungal Cellulosomes Revealed by Comparative Genomics.</title>
        <authorList>
            <consortium name="DOE Joint Genome Institute"/>
            <person name="Haitjema C.H."/>
            <person name="Gilmore S.P."/>
            <person name="Henske J.K."/>
            <person name="Solomon K.V."/>
            <person name="De Groot R."/>
            <person name="Kuo A."/>
            <person name="Mondo S.J."/>
            <person name="Salamov A.A."/>
            <person name="Labutti K."/>
            <person name="Zhao Z."/>
            <person name="Chiniquy J."/>
            <person name="Barry K."/>
            <person name="Brewer H.M."/>
            <person name="Purvine S.O."/>
            <person name="Wright A.T."/>
            <person name="Boxma B."/>
            <person name="Van Alen T."/>
            <person name="Hackstein J.H."/>
            <person name="Baker S.E."/>
            <person name="Grigoriev I.V."/>
            <person name="O'Malley M.A."/>
        </authorList>
    </citation>
    <scope>NUCLEOTIDE SEQUENCE [LARGE SCALE GENOMIC DNA]</scope>
    <source>
        <strain evidence="6 7">G1</strain>
    </source>
</reference>
<keyword evidence="4" id="KW-1133">Transmembrane helix</keyword>
<evidence type="ECO:0000256" key="2">
    <source>
        <dbReference type="ARBA" id="ARBA00006070"/>
    </source>
</evidence>
<dbReference type="GO" id="GO:0006890">
    <property type="term" value="P:retrograde vesicle-mediated transport, Golgi to endoplasmic reticulum"/>
    <property type="evidence" value="ECO:0007669"/>
    <property type="project" value="TreeGrafter"/>
</dbReference>
<comment type="caution">
    <text evidence="6">The sequence shown here is derived from an EMBL/GenBank/DDBJ whole genome shotgun (WGS) entry which is preliminary data.</text>
</comment>
<dbReference type="GO" id="GO:0000139">
    <property type="term" value="C:Golgi membrane"/>
    <property type="evidence" value="ECO:0007669"/>
    <property type="project" value="TreeGrafter"/>
</dbReference>
<evidence type="ECO:0000313" key="7">
    <source>
        <dbReference type="Proteomes" id="UP000193920"/>
    </source>
</evidence>
<dbReference type="STRING" id="1754190.A0A1Y2D4E2"/>
<sequence length="90" mass="10565">IVTYTLGNYLLNVYSAFLSPNFDPALEMDDEEDDEDEEGLILPVHEDDEFKLFVRKLPNFKFWHTATRATLLELFCTILEFSDISVFWPI</sequence>
<dbReference type="PANTHER" id="PTHR10743:SF0">
    <property type="entry name" value="PROTEIN RER1"/>
    <property type="match status" value="1"/>
</dbReference>
<evidence type="ECO:0000256" key="5">
    <source>
        <dbReference type="ARBA" id="ARBA00023136"/>
    </source>
</evidence>
<feature type="non-terminal residue" evidence="6">
    <location>
        <position position="90"/>
    </location>
</feature>
<dbReference type="Proteomes" id="UP000193920">
    <property type="component" value="Unassembled WGS sequence"/>
</dbReference>
<comment type="similarity">
    <text evidence="2">Belongs to the RER1 family.</text>
</comment>
<dbReference type="GO" id="GO:0006621">
    <property type="term" value="P:protein retention in ER lumen"/>
    <property type="evidence" value="ECO:0007669"/>
    <property type="project" value="TreeGrafter"/>
</dbReference>
<protein>
    <submittedName>
        <fullName evidence="6">Retrieval of early ER protein Rer1</fullName>
    </submittedName>
</protein>
<accession>A0A1Y2D4E2</accession>
<evidence type="ECO:0000313" key="6">
    <source>
        <dbReference type="EMBL" id="ORY54143.1"/>
    </source>
</evidence>
<evidence type="ECO:0000256" key="3">
    <source>
        <dbReference type="ARBA" id="ARBA00022692"/>
    </source>
</evidence>
<dbReference type="OrthoDB" id="448250at2759"/>
<feature type="non-terminal residue" evidence="6">
    <location>
        <position position="1"/>
    </location>
</feature>
<proteinExistence type="inferred from homology"/>
<dbReference type="GO" id="GO:0005783">
    <property type="term" value="C:endoplasmic reticulum"/>
    <property type="evidence" value="ECO:0007669"/>
    <property type="project" value="GOC"/>
</dbReference>
<dbReference type="AlphaFoldDB" id="A0A1Y2D4E2"/>
<evidence type="ECO:0000256" key="4">
    <source>
        <dbReference type="ARBA" id="ARBA00022989"/>
    </source>
</evidence>
<organism evidence="6 7">
    <name type="scientific">Neocallimastix californiae</name>
    <dbReference type="NCBI Taxonomy" id="1754190"/>
    <lineage>
        <taxon>Eukaryota</taxon>
        <taxon>Fungi</taxon>
        <taxon>Fungi incertae sedis</taxon>
        <taxon>Chytridiomycota</taxon>
        <taxon>Chytridiomycota incertae sedis</taxon>
        <taxon>Neocallimastigomycetes</taxon>
        <taxon>Neocallimastigales</taxon>
        <taxon>Neocallimastigaceae</taxon>
        <taxon>Neocallimastix</taxon>
    </lineage>
</organism>